<evidence type="ECO:0000313" key="1">
    <source>
        <dbReference type="EMBL" id="KAG8197917.1"/>
    </source>
</evidence>
<dbReference type="EMBL" id="JAFNEN010000047">
    <property type="protein sequence ID" value="KAG8197917.1"/>
    <property type="molecule type" value="Genomic_DNA"/>
</dbReference>
<accession>A0AAV6VML4</accession>
<organism evidence="1 2">
    <name type="scientific">Oedothorax gibbosus</name>
    <dbReference type="NCBI Taxonomy" id="931172"/>
    <lineage>
        <taxon>Eukaryota</taxon>
        <taxon>Metazoa</taxon>
        <taxon>Ecdysozoa</taxon>
        <taxon>Arthropoda</taxon>
        <taxon>Chelicerata</taxon>
        <taxon>Arachnida</taxon>
        <taxon>Araneae</taxon>
        <taxon>Araneomorphae</taxon>
        <taxon>Entelegynae</taxon>
        <taxon>Araneoidea</taxon>
        <taxon>Linyphiidae</taxon>
        <taxon>Erigoninae</taxon>
        <taxon>Oedothorax</taxon>
    </lineage>
</organism>
<name>A0AAV6VML4_9ARAC</name>
<reference evidence="1 2" key="1">
    <citation type="journal article" date="2022" name="Nat. Ecol. Evol.">
        <title>A masculinizing supergene underlies an exaggerated male reproductive morph in a spider.</title>
        <authorList>
            <person name="Hendrickx F."/>
            <person name="De Corte Z."/>
            <person name="Sonet G."/>
            <person name="Van Belleghem S.M."/>
            <person name="Kostlbacher S."/>
            <person name="Vangestel C."/>
        </authorList>
    </citation>
    <scope>NUCLEOTIDE SEQUENCE [LARGE SCALE GENOMIC DNA]</scope>
    <source>
        <strain evidence="1">W744_W776</strain>
    </source>
</reference>
<dbReference type="AlphaFoldDB" id="A0AAV6VML4"/>
<evidence type="ECO:0000313" key="2">
    <source>
        <dbReference type="Proteomes" id="UP000827092"/>
    </source>
</evidence>
<dbReference type="Proteomes" id="UP000827092">
    <property type="component" value="Unassembled WGS sequence"/>
</dbReference>
<gene>
    <name evidence="1" type="ORF">JTE90_020295</name>
</gene>
<comment type="caution">
    <text evidence="1">The sequence shown here is derived from an EMBL/GenBank/DDBJ whole genome shotgun (WGS) entry which is preliminary data.</text>
</comment>
<keyword evidence="2" id="KW-1185">Reference proteome</keyword>
<sequence>MDTENFSPQVHFYRCSVELTTTNKGVFTNRVSGLMSRDRRPCEQVESRKNAVVVSNFFATVTFNREEKSLKARPIILFPEMLFFGKGTLERTLRSRRSWIESRLGSRNGTEKEFCVFFSV</sequence>
<protein>
    <submittedName>
        <fullName evidence="1">Uncharacterized protein</fullName>
    </submittedName>
</protein>
<proteinExistence type="predicted"/>